<reference evidence="2 3" key="1">
    <citation type="journal article" date="2011" name="J. Bacteriol.">
        <title>Whole-genome sequences of thirteen isolates of Borrelia burgdorferi.</title>
        <authorList>
            <person name="Schutzer S.E."/>
            <person name="Fraser-Liggett C.M."/>
            <person name="Casjens S.R."/>
            <person name="Qiu W.G."/>
            <person name="Dunn J.J."/>
            <person name="Mongodin E.F."/>
            <person name="Luft B.J."/>
        </authorList>
    </citation>
    <scope>NUCLEOTIDE SEQUENCE [LARGE SCALE GENOMIC DNA]</scope>
    <source>
        <strain evidence="2 3">118a</strain>
        <plasmid evidence="2 3">118a_cp32-10</plasmid>
    </source>
</reference>
<protein>
    <submittedName>
        <fullName evidence="2">Lipoprotein OspE variant</fullName>
    </submittedName>
</protein>
<evidence type="ECO:0000313" key="3">
    <source>
        <dbReference type="Proteomes" id="UP000006208"/>
    </source>
</evidence>
<accession>A0A7U4DIU9</accession>
<keyword evidence="2" id="KW-0614">Plasmid</keyword>
<dbReference type="EMBL" id="CP001534">
    <property type="protein sequence ID" value="ACN92879.1"/>
    <property type="molecule type" value="Genomic_DNA"/>
</dbReference>
<proteinExistence type="predicted"/>
<keyword evidence="1" id="KW-0732">Signal</keyword>
<organism evidence="2 3">
    <name type="scientific">Borreliella burgdorferi 118a</name>
    <dbReference type="NCBI Taxonomy" id="476210"/>
    <lineage>
        <taxon>Bacteria</taxon>
        <taxon>Pseudomonadati</taxon>
        <taxon>Spirochaetota</taxon>
        <taxon>Spirochaetia</taxon>
        <taxon>Spirochaetales</taxon>
        <taxon>Borreliaceae</taxon>
        <taxon>Borreliella</taxon>
    </lineage>
</organism>
<name>A0A7U4DIU9_BORBG</name>
<dbReference type="InterPro" id="IPR003483">
    <property type="entry name" value="OspEF"/>
</dbReference>
<keyword evidence="2" id="KW-0449">Lipoprotein</keyword>
<feature type="signal peptide" evidence="1">
    <location>
        <begin position="1"/>
        <end position="24"/>
    </location>
</feature>
<dbReference type="Proteomes" id="UP000006208">
    <property type="component" value="Plasmid 118a_cp32-10"/>
</dbReference>
<feature type="chain" id="PRO_5031521704" evidence="1">
    <location>
        <begin position="25"/>
        <end position="217"/>
    </location>
</feature>
<sequence>MNKIMKNLIICAVFAMISSCKNYANDKDEKSLEQNLKGKAKGFLDTKKEELVGGFGKLGAEIQLKDEELMQADGQSNGKIKFSKFTVKIKNKDSSNNWADLGALVVEREEDGIATGLNNDAHGGGHTATFFSLEEEEVNNFVKAMTEGGSFKTDEYYGYRKEQSNLDNGTSNKEIITKIEKIDGTEYITFSGDKIKNSGDKVAEYAISLEELKKNLK</sequence>
<dbReference type="Gene3D" id="2.30.31.50">
    <property type="entry name" value="Borrelia outer surface protein E/F"/>
    <property type="match status" value="1"/>
</dbReference>
<evidence type="ECO:0000256" key="1">
    <source>
        <dbReference type="SAM" id="SignalP"/>
    </source>
</evidence>
<dbReference type="Pfam" id="PF02471">
    <property type="entry name" value="OspE"/>
    <property type="match status" value="1"/>
</dbReference>
<dbReference type="AlphaFoldDB" id="A0A7U4DIU9"/>
<dbReference type="RefSeq" id="WP_012672816.1">
    <property type="nucleotide sequence ID" value="NC_012257.1"/>
</dbReference>
<geneLocation type="plasmid" evidence="2 3">
    <name>118a_cp32-10</name>
</geneLocation>
<gene>
    <name evidence="2" type="ORF">BBU118A_Q40</name>
</gene>
<evidence type="ECO:0000313" key="2">
    <source>
        <dbReference type="EMBL" id="ACN92879.1"/>
    </source>
</evidence>
<dbReference type="PROSITE" id="PS51257">
    <property type="entry name" value="PROKAR_LIPOPROTEIN"/>
    <property type="match status" value="1"/>
</dbReference>
<dbReference type="InterPro" id="IPR038660">
    <property type="entry name" value="OspE-like_sf"/>
</dbReference>